<accession>A0A2M8Q7X5</accession>
<evidence type="ECO:0000313" key="3">
    <source>
        <dbReference type="Proteomes" id="UP000230790"/>
    </source>
</evidence>
<evidence type="ECO:0000256" key="1">
    <source>
        <dbReference type="ARBA" id="ARBA00023002"/>
    </source>
</evidence>
<dbReference type="Pfam" id="PF13738">
    <property type="entry name" value="Pyr_redox_3"/>
    <property type="match status" value="1"/>
</dbReference>
<keyword evidence="1" id="KW-0560">Oxidoreductase</keyword>
<sequence length="174" mass="19907">YLRSVVEQFDLCIHTYEPVTALARREEGFEITTAPLAGERRYRARRVVLAIGDMHFPHRLHIPGEDLPHVSHYFRDPHDYFRKKLLIVGGKNSAVEAALRCWRVGAEVTISYRRPWFDEQRVKHWLMPDLKAQIEAGTIRFLPSTTPVEITCTYVALAPTLDGQPIPGAAPILH</sequence>
<protein>
    <submittedName>
        <fullName evidence="2">Pyridine nucleotide-disulfide oxidoreductase</fullName>
    </submittedName>
</protein>
<feature type="non-terminal residue" evidence="2">
    <location>
        <position position="1"/>
    </location>
</feature>
<dbReference type="AlphaFoldDB" id="A0A2M8Q7X5"/>
<feature type="non-terminal residue" evidence="2">
    <location>
        <position position="174"/>
    </location>
</feature>
<reference evidence="2 3" key="1">
    <citation type="submission" date="2017-11" db="EMBL/GenBank/DDBJ databases">
        <title>Evolution of Phototrophy in the Chloroflexi Phylum Driven by Horizontal Gene Transfer.</title>
        <authorList>
            <person name="Ward L.M."/>
            <person name="Hemp J."/>
            <person name="Shih P.M."/>
            <person name="Mcglynn S.E."/>
            <person name="Fischer W."/>
        </authorList>
    </citation>
    <scope>NUCLEOTIDE SEQUENCE [LARGE SCALE GENOMIC DNA]</scope>
    <source>
        <strain evidence="2">JP3_7</strain>
    </source>
</reference>
<dbReference type="GO" id="GO:0004497">
    <property type="term" value="F:monooxygenase activity"/>
    <property type="evidence" value="ECO:0007669"/>
    <property type="project" value="TreeGrafter"/>
</dbReference>
<dbReference type="InterPro" id="IPR036188">
    <property type="entry name" value="FAD/NAD-bd_sf"/>
</dbReference>
<proteinExistence type="predicted"/>
<dbReference type="InterPro" id="IPR050982">
    <property type="entry name" value="Auxin_biosynth/cation_transpt"/>
</dbReference>
<dbReference type="Gene3D" id="3.50.50.60">
    <property type="entry name" value="FAD/NAD(P)-binding domain"/>
    <property type="match status" value="1"/>
</dbReference>
<dbReference type="EMBL" id="PGTN01000660">
    <property type="protein sequence ID" value="PJF45893.1"/>
    <property type="molecule type" value="Genomic_DNA"/>
</dbReference>
<dbReference type="SUPFAM" id="SSF51905">
    <property type="entry name" value="FAD/NAD(P)-binding domain"/>
    <property type="match status" value="1"/>
</dbReference>
<organism evidence="2 3">
    <name type="scientific">Candidatus Thermofonsia Clade 3 bacterium</name>
    <dbReference type="NCBI Taxonomy" id="2364212"/>
    <lineage>
        <taxon>Bacteria</taxon>
        <taxon>Bacillati</taxon>
        <taxon>Chloroflexota</taxon>
        <taxon>Candidatus Thermofontia</taxon>
        <taxon>Candidatus Thermofonsia Clade 3</taxon>
    </lineage>
</organism>
<dbReference type="Proteomes" id="UP000230790">
    <property type="component" value="Unassembled WGS sequence"/>
</dbReference>
<comment type="caution">
    <text evidence="2">The sequence shown here is derived from an EMBL/GenBank/DDBJ whole genome shotgun (WGS) entry which is preliminary data.</text>
</comment>
<dbReference type="GO" id="GO:0050660">
    <property type="term" value="F:flavin adenine dinucleotide binding"/>
    <property type="evidence" value="ECO:0007669"/>
    <property type="project" value="TreeGrafter"/>
</dbReference>
<gene>
    <name evidence="2" type="ORF">CUN48_16570</name>
</gene>
<dbReference type="PANTHER" id="PTHR43539:SF4">
    <property type="entry name" value="BACILLIREDOXIN REDUCTASE BDR"/>
    <property type="match status" value="1"/>
</dbReference>
<dbReference type="PANTHER" id="PTHR43539">
    <property type="entry name" value="FLAVIN-BINDING MONOOXYGENASE-LIKE PROTEIN (AFU_ORTHOLOGUE AFUA_4G09220)"/>
    <property type="match status" value="1"/>
</dbReference>
<name>A0A2M8Q7X5_9CHLR</name>
<evidence type="ECO:0000313" key="2">
    <source>
        <dbReference type="EMBL" id="PJF45893.1"/>
    </source>
</evidence>